<dbReference type="OrthoDB" id="9806673at2"/>
<dbReference type="PROSITE" id="PS00745">
    <property type="entry name" value="RF_PROK_I"/>
    <property type="match status" value="1"/>
</dbReference>
<evidence type="ECO:0000256" key="5">
    <source>
        <dbReference type="NCBIfam" id="TIGR00020"/>
    </source>
</evidence>
<evidence type="ECO:0000256" key="4">
    <source>
        <dbReference type="HAMAP-Rule" id="MF_00094"/>
    </source>
</evidence>
<comment type="subcellular location">
    <subcellularLocation>
        <location evidence="4">Cytoplasm</location>
    </subcellularLocation>
</comment>
<dbReference type="HAMAP" id="MF_00094">
    <property type="entry name" value="Rel_fac_2"/>
    <property type="match status" value="1"/>
</dbReference>
<dbReference type="Gene3D" id="3.30.160.20">
    <property type="match status" value="1"/>
</dbReference>
<evidence type="ECO:0000313" key="8">
    <source>
        <dbReference type="EMBL" id="ACF13795.1"/>
    </source>
</evidence>
<dbReference type="GO" id="GO:0005737">
    <property type="term" value="C:cytoplasm"/>
    <property type="evidence" value="ECO:0007669"/>
    <property type="project" value="UniProtKB-SubCell"/>
</dbReference>
<dbReference type="NCBIfam" id="TIGR00020">
    <property type="entry name" value="prfB"/>
    <property type="match status" value="1"/>
</dbReference>
<feature type="coiled-coil region" evidence="6">
    <location>
        <begin position="68"/>
        <end position="114"/>
    </location>
</feature>
<dbReference type="RefSeq" id="WP_012499879.1">
    <property type="nucleotide sequence ID" value="NC_011026.1"/>
</dbReference>
<evidence type="ECO:0000259" key="7">
    <source>
        <dbReference type="PROSITE" id="PS00745"/>
    </source>
</evidence>
<evidence type="ECO:0000313" key="9">
    <source>
        <dbReference type="Proteomes" id="UP000001208"/>
    </source>
</evidence>
<organism evidence="8 9">
    <name type="scientific">Chloroherpeton thalassium (strain ATCC 35110 / GB-78)</name>
    <dbReference type="NCBI Taxonomy" id="517418"/>
    <lineage>
        <taxon>Bacteria</taxon>
        <taxon>Pseudomonadati</taxon>
        <taxon>Chlorobiota</taxon>
        <taxon>Chlorobiia</taxon>
        <taxon>Chlorobiales</taxon>
        <taxon>Chloroherpetonaceae</taxon>
        <taxon>Chloroherpeton</taxon>
    </lineage>
</organism>
<comment type="PTM">
    <text evidence="4">Methylated by PrmC. Methylation increases the termination efficiency of RF2.</text>
</comment>
<comment type="function">
    <text evidence="4">Peptide chain release factor 2 directs the termination of translation in response to the peptide chain termination codons UGA and UAA.</text>
</comment>
<dbReference type="EMBL" id="CP001100">
    <property type="protein sequence ID" value="ACF13795.1"/>
    <property type="molecule type" value="Genomic_DNA"/>
</dbReference>
<accession>B3QZA2</accession>
<keyword evidence="4" id="KW-0963">Cytoplasm</keyword>
<dbReference type="SUPFAM" id="SSF75620">
    <property type="entry name" value="Release factor"/>
    <property type="match status" value="1"/>
</dbReference>
<evidence type="ECO:0000256" key="1">
    <source>
        <dbReference type="ARBA" id="ARBA00010835"/>
    </source>
</evidence>
<name>B3QZA2_CHLT3</name>
<dbReference type="Gene3D" id="3.30.70.1660">
    <property type="match status" value="1"/>
</dbReference>
<dbReference type="HOGENOM" id="CLU_220733_1_0_10"/>
<dbReference type="SMART" id="SM00937">
    <property type="entry name" value="PCRF"/>
    <property type="match status" value="1"/>
</dbReference>
<evidence type="ECO:0000256" key="6">
    <source>
        <dbReference type="SAM" id="Coils"/>
    </source>
</evidence>
<dbReference type="PANTHER" id="PTHR43116">
    <property type="entry name" value="PEPTIDE CHAIN RELEASE FACTOR 2"/>
    <property type="match status" value="1"/>
</dbReference>
<keyword evidence="3 4" id="KW-0648">Protein biosynthesis</keyword>
<keyword evidence="6" id="KW-0175">Coiled coil</keyword>
<keyword evidence="2 4" id="KW-0488">Methylation</keyword>
<dbReference type="Pfam" id="PF03462">
    <property type="entry name" value="PCRF"/>
    <property type="match status" value="1"/>
</dbReference>
<dbReference type="InterPro" id="IPR004374">
    <property type="entry name" value="PrfB"/>
</dbReference>
<proteinExistence type="inferred from homology"/>
<dbReference type="AlphaFoldDB" id="B3QZA2"/>
<feature type="modified residue" description="N5-methylglutamine" evidence="4">
    <location>
        <position position="250"/>
    </location>
</feature>
<evidence type="ECO:0000256" key="3">
    <source>
        <dbReference type="ARBA" id="ARBA00022917"/>
    </source>
</evidence>
<dbReference type="PANTHER" id="PTHR43116:SF3">
    <property type="entry name" value="CLASS I PEPTIDE CHAIN RELEASE FACTOR"/>
    <property type="match status" value="1"/>
</dbReference>
<dbReference type="Gene3D" id="1.20.58.410">
    <property type="entry name" value="Release factor"/>
    <property type="match status" value="1"/>
</dbReference>
<dbReference type="KEGG" id="cts:Ctha_1332"/>
<dbReference type="STRING" id="517418.Ctha_1332"/>
<dbReference type="FunFam" id="3.30.160.20:FF:000004">
    <property type="entry name" value="Peptide chain release factor 1"/>
    <property type="match status" value="1"/>
</dbReference>
<dbReference type="InterPro" id="IPR005139">
    <property type="entry name" value="PCRF"/>
</dbReference>
<dbReference type="InterPro" id="IPR000352">
    <property type="entry name" value="Pep_chain_release_fac_I"/>
</dbReference>
<dbReference type="InterPro" id="IPR045853">
    <property type="entry name" value="Pep_chain_release_fac_I_sf"/>
</dbReference>
<reference evidence="8 9" key="1">
    <citation type="submission" date="2008-06" db="EMBL/GenBank/DDBJ databases">
        <title>Complete sequence of Chloroherpeton thalassium ATCC 35110.</title>
        <authorList>
            <consortium name="US DOE Joint Genome Institute"/>
            <person name="Lucas S."/>
            <person name="Copeland A."/>
            <person name="Lapidus A."/>
            <person name="Glavina del Rio T."/>
            <person name="Dalin E."/>
            <person name="Tice H."/>
            <person name="Bruce D."/>
            <person name="Goodwin L."/>
            <person name="Pitluck S."/>
            <person name="Schmutz J."/>
            <person name="Larimer F."/>
            <person name="Land M."/>
            <person name="Hauser L."/>
            <person name="Kyrpides N."/>
            <person name="Mikhailova N."/>
            <person name="Liu Z."/>
            <person name="Li T."/>
            <person name="Zhao F."/>
            <person name="Overmann J."/>
            <person name="Bryant D.A."/>
            <person name="Richardson P."/>
        </authorList>
    </citation>
    <scope>NUCLEOTIDE SEQUENCE [LARGE SCALE GENOMIC DNA]</scope>
    <source>
        <strain evidence="9">ATCC 35110 / GB-78</strain>
    </source>
</reference>
<protein>
    <recommendedName>
        <fullName evidence="4 5">Peptide chain release factor 2</fullName>
        <shortName evidence="4">RF-2</shortName>
    </recommendedName>
</protein>
<dbReference type="eggNOG" id="COG1186">
    <property type="taxonomic scope" value="Bacteria"/>
</dbReference>
<dbReference type="GO" id="GO:0016149">
    <property type="term" value="F:translation release factor activity, codon specific"/>
    <property type="evidence" value="ECO:0007669"/>
    <property type="project" value="UniProtKB-UniRule"/>
</dbReference>
<dbReference type="Proteomes" id="UP000001208">
    <property type="component" value="Chromosome"/>
</dbReference>
<dbReference type="Pfam" id="PF00472">
    <property type="entry name" value="RF-1"/>
    <property type="match status" value="1"/>
</dbReference>
<keyword evidence="9" id="KW-1185">Reference proteome</keyword>
<comment type="similarity">
    <text evidence="1 4">Belongs to the prokaryotic/mitochondrial release factor family.</text>
</comment>
<sequence>MFELQRENLQDISERLSLLRGFLDIDARLNAIAELEKKTAAEGFWSNQESAQKVLKEISGHREWTEDFLDLEKTLQGEEESLEIAEELEDESYLAEAEKNIDKLDRAVHALEFRNMLSGADDKRNALLTIHAGAGGTEAQDWADMLYRMYMRWAERRGFKVFTDDYQEGDGAGIKTATLEIQGDYAYGYLKAENGVHRLVRVSPFDANARRHTSFASVYAYPEAPDDVEIEIRKEDLEMDTFRSGGKGGQNVNKVETAVRIKHVPSGIVVACQQERSQFQNRERAMKMLRSRLYQLKREEEEAAKLALEGKKKKIEWGSQIRSYVLDDRRIKDHRTNHESFNVEAVLDGDIDQFIERYLAEFGDEG</sequence>
<gene>
    <name evidence="4" type="primary">prfB</name>
    <name evidence="8" type="ordered locus">Ctha_1332</name>
</gene>
<feature type="domain" description="Prokaryotic-type class I peptide chain release factors" evidence="7">
    <location>
        <begin position="243"/>
        <end position="259"/>
    </location>
</feature>
<evidence type="ECO:0000256" key="2">
    <source>
        <dbReference type="ARBA" id="ARBA00022481"/>
    </source>
</evidence>